<evidence type="ECO:0000256" key="1">
    <source>
        <dbReference type="ARBA" id="ARBA00004245"/>
    </source>
</evidence>
<dbReference type="STRING" id="6313.A0A0K0DJP5"/>
<dbReference type="GO" id="GO:0005523">
    <property type="term" value="F:tropomyosin binding"/>
    <property type="evidence" value="ECO:0007669"/>
    <property type="project" value="InterPro"/>
</dbReference>
<evidence type="ECO:0000256" key="4">
    <source>
        <dbReference type="SAM" id="MobiDB-lite"/>
    </source>
</evidence>
<comment type="subcellular location">
    <subcellularLocation>
        <location evidence="1">Cytoplasm</location>
        <location evidence="1">Cytoskeleton</location>
    </subcellularLocation>
</comment>
<feature type="compositionally biased region" description="Basic and acidic residues" evidence="4">
    <location>
        <begin position="354"/>
        <end position="384"/>
    </location>
</feature>
<keyword evidence="5" id="KW-1185">Reference proteome</keyword>
<protein>
    <submittedName>
        <fullName evidence="6">Microtubule-associated protein futsch</fullName>
    </submittedName>
</protein>
<dbReference type="GO" id="GO:0051694">
    <property type="term" value="P:pointed-end actin filament capping"/>
    <property type="evidence" value="ECO:0007669"/>
    <property type="project" value="InterPro"/>
</dbReference>
<proteinExistence type="predicted"/>
<dbReference type="GO" id="GO:0007015">
    <property type="term" value="P:actin filament organization"/>
    <property type="evidence" value="ECO:0007669"/>
    <property type="project" value="TreeGrafter"/>
</dbReference>
<dbReference type="AlphaFoldDB" id="A0A0K0DJP5"/>
<dbReference type="Gene3D" id="3.80.10.10">
    <property type="entry name" value="Ribonuclease Inhibitor"/>
    <property type="match status" value="1"/>
</dbReference>
<evidence type="ECO:0000256" key="2">
    <source>
        <dbReference type="ARBA" id="ARBA00022490"/>
    </source>
</evidence>
<dbReference type="GO" id="GO:0005856">
    <property type="term" value="C:cytoskeleton"/>
    <property type="evidence" value="ECO:0007669"/>
    <property type="project" value="UniProtKB-SubCell"/>
</dbReference>
<dbReference type="InterPro" id="IPR032675">
    <property type="entry name" value="LRR_dom_sf"/>
</dbReference>
<feature type="compositionally biased region" description="Basic and acidic residues" evidence="4">
    <location>
        <begin position="170"/>
        <end position="203"/>
    </location>
</feature>
<keyword evidence="3" id="KW-0206">Cytoskeleton</keyword>
<dbReference type="GO" id="GO:0030016">
    <property type="term" value="C:myofibril"/>
    <property type="evidence" value="ECO:0007669"/>
    <property type="project" value="TreeGrafter"/>
</dbReference>
<dbReference type="SUPFAM" id="SSF52047">
    <property type="entry name" value="RNI-like"/>
    <property type="match status" value="1"/>
</dbReference>
<dbReference type="PANTHER" id="PTHR10901:SF16">
    <property type="entry name" value="TROPOMODULIN"/>
    <property type="match status" value="1"/>
</dbReference>
<dbReference type="PANTHER" id="PTHR10901">
    <property type="entry name" value="TROPOMODULIN"/>
    <property type="match status" value="1"/>
</dbReference>
<evidence type="ECO:0000256" key="3">
    <source>
        <dbReference type="ARBA" id="ARBA00023212"/>
    </source>
</evidence>
<feature type="compositionally biased region" description="Basic and acidic residues" evidence="4">
    <location>
        <begin position="325"/>
        <end position="341"/>
    </location>
</feature>
<accession>A0A0K0DJP5</accession>
<feature type="region of interest" description="Disordered" evidence="4">
    <location>
        <begin position="86"/>
        <end position="206"/>
    </location>
</feature>
<feature type="compositionally biased region" description="Basic and acidic residues" evidence="4">
    <location>
        <begin position="471"/>
        <end position="504"/>
    </location>
</feature>
<dbReference type="GO" id="GO:0030239">
    <property type="term" value="P:myofibril assembly"/>
    <property type="evidence" value="ECO:0007669"/>
    <property type="project" value="TreeGrafter"/>
</dbReference>
<feature type="region of interest" description="Disordered" evidence="4">
    <location>
        <begin position="466"/>
        <end position="529"/>
    </location>
</feature>
<feature type="compositionally biased region" description="Basic and acidic residues" evidence="4">
    <location>
        <begin position="392"/>
        <end position="409"/>
    </location>
</feature>
<reference evidence="6" key="2">
    <citation type="submission" date="2017-02" db="UniProtKB">
        <authorList>
            <consortium name="WormBaseParasite"/>
        </authorList>
    </citation>
    <scope>IDENTIFICATION</scope>
</reference>
<name>A0A0K0DJP5_ANGCA</name>
<feature type="region of interest" description="Disordered" evidence="4">
    <location>
        <begin position="218"/>
        <end position="446"/>
    </location>
</feature>
<feature type="compositionally biased region" description="Basic and acidic residues" evidence="4">
    <location>
        <begin position="252"/>
        <end position="269"/>
    </location>
</feature>
<sequence length="544" mass="59910">LTVIEMNTALRKLNLETNYLSGDFFAKLFRAALVNQTLEEVKAVNQVLQGVSFATLAEKEIIDCIVANTERILRREAAKKAKYEAEELAKNPVPHLPKESKEPKKPATKPSAKEPLAMANDVKEAVVQKPSPSSPDKKLSTKSVTSSVKHPTISSSANGRKLSILDSVEPIEKDEIKEKVEKEPVLPKKKIGEPLAQKEEKKKTAVTSRVAALSNRFSAADSNAKSFLDMSSGGSAASKNVNSLKKSLVLPKNDETESDKPLVKKRDQNSNEVTETPRGEALQNEPLEQAVVENGQESEMKNLAVKNEVNVPKRSLSKEKKVRKPAKEVEKTDDEKVEKTSAVKANAKQKKVVRKVEKNDVMEEKPLTTISERKTINNKSESDIQQHTTRNTSEEVKSSRSLPIEKEVTKSASMATLKKCKDTSPPEKLITTAPKLSNGVLPSGKQAIGNVTKKSLIKGIMSKFEPTNDSATERKDFINTPKAKKDNLPRAVPEREKSPEKVKDNAPAIEPHSKMTKRKRDVEKNAATGKRAMIKNRIGLNGTG</sequence>
<dbReference type="WBParaSite" id="ACAC_0001165701-mRNA-1">
    <property type="protein sequence ID" value="ACAC_0001165701-mRNA-1"/>
    <property type="gene ID" value="ACAC_0001165701"/>
</dbReference>
<dbReference type="InterPro" id="IPR004934">
    <property type="entry name" value="TMOD"/>
</dbReference>
<feature type="compositionally biased region" description="Basic and acidic residues" evidence="4">
    <location>
        <begin position="96"/>
        <end position="105"/>
    </location>
</feature>
<reference evidence="5" key="1">
    <citation type="submission" date="2012-09" db="EMBL/GenBank/DDBJ databases">
        <authorList>
            <person name="Martin A.A."/>
        </authorList>
    </citation>
    <scope>NUCLEOTIDE SEQUENCE</scope>
</reference>
<evidence type="ECO:0000313" key="6">
    <source>
        <dbReference type="WBParaSite" id="ACAC_0001165701-mRNA-1"/>
    </source>
</evidence>
<keyword evidence="2" id="KW-0963">Cytoplasm</keyword>
<evidence type="ECO:0000313" key="5">
    <source>
        <dbReference type="Proteomes" id="UP000035642"/>
    </source>
</evidence>
<dbReference type="Proteomes" id="UP000035642">
    <property type="component" value="Unassembled WGS sequence"/>
</dbReference>
<feature type="compositionally biased region" description="Polar residues" evidence="4">
    <location>
        <begin position="232"/>
        <end position="245"/>
    </location>
</feature>
<organism evidence="5 6">
    <name type="scientific">Angiostrongylus cantonensis</name>
    <name type="common">Rat lungworm</name>
    <dbReference type="NCBI Taxonomy" id="6313"/>
    <lineage>
        <taxon>Eukaryota</taxon>
        <taxon>Metazoa</taxon>
        <taxon>Ecdysozoa</taxon>
        <taxon>Nematoda</taxon>
        <taxon>Chromadorea</taxon>
        <taxon>Rhabditida</taxon>
        <taxon>Rhabditina</taxon>
        <taxon>Rhabditomorpha</taxon>
        <taxon>Strongyloidea</taxon>
        <taxon>Metastrongylidae</taxon>
        <taxon>Angiostrongylus</taxon>
    </lineage>
</organism>